<evidence type="ECO:0000256" key="9">
    <source>
        <dbReference type="ARBA" id="ARBA00022984"/>
    </source>
</evidence>
<proteinExistence type="inferred from homology"/>
<dbReference type="EMBL" id="SOJN01000063">
    <property type="protein sequence ID" value="TET46208.1"/>
    <property type="molecule type" value="Genomic_DNA"/>
</dbReference>
<keyword evidence="6" id="KW-0808">Transferase</keyword>
<evidence type="ECO:0000256" key="12">
    <source>
        <dbReference type="ARBA" id="ARBA00023306"/>
    </source>
</evidence>
<sequence length="421" mass="45243">MPLLQVGTQSFCLLDLPVSTCSRTLRREGLHSRRPLPNSSRSLSDYQARPDLGLFIGMLVLVGFGTIMVYSSSAFYAWATSEFGSGFFFLKRHLIRLGVGLCAMVVAEKIDYRFWSRIAKPLLGVCMLLLVAVLIVGSGRSHGASRWLRISFVSVQPSELMKVCLVIFLASYVVSARENMKHFSRGFLPPLVVLGIITALVVKQPNFGTAVALLLIGFFMLYIGGSRVHHLVGAGIAGAVAVGLIAYGIPYAHHRIVGFMGAASGSLDGNYQLRQSLLGMGSGGLFGAGLGGSRAKLLFLPEPHTDFIFAVVAEELGFIGAIVLMGTFLFILVRGAQIALSSPDDFGMFLAAGLTISIFTYVLLHIAVVVGALPTTGLPLPFLSFGGSALFTNLVSVGILLNISKRRQKSKAPHYGRRCLR</sequence>
<feature type="transmembrane region" description="Helical" evidence="21">
    <location>
        <begin position="160"/>
        <end position="176"/>
    </location>
</feature>
<dbReference type="GO" id="GO:0008360">
    <property type="term" value="P:regulation of cell shape"/>
    <property type="evidence" value="ECO:0007669"/>
    <property type="project" value="UniProtKB-KW"/>
</dbReference>
<evidence type="ECO:0000256" key="10">
    <source>
        <dbReference type="ARBA" id="ARBA00022989"/>
    </source>
</evidence>
<accession>A0A523UUI6</accession>
<evidence type="ECO:0000256" key="18">
    <source>
        <dbReference type="ARBA" id="ARBA00041418"/>
    </source>
</evidence>
<dbReference type="InterPro" id="IPR013437">
    <property type="entry name" value="FtsW"/>
</dbReference>
<evidence type="ECO:0000256" key="17">
    <source>
        <dbReference type="ARBA" id="ARBA00041185"/>
    </source>
</evidence>
<keyword evidence="12" id="KW-0131">Cell cycle</keyword>
<feature type="transmembrane region" description="Helical" evidence="21">
    <location>
        <begin position="382"/>
        <end position="403"/>
    </location>
</feature>
<evidence type="ECO:0000313" key="23">
    <source>
        <dbReference type="Proteomes" id="UP000315525"/>
    </source>
</evidence>
<keyword evidence="3" id="KW-1003">Cell membrane</keyword>
<evidence type="ECO:0000256" key="1">
    <source>
        <dbReference type="ARBA" id="ARBA00004651"/>
    </source>
</evidence>
<keyword evidence="8" id="KW-0133">Cell shape</keyword>
<dbReference type="AlphaFoldDB" id="A0A523UUI6"/>
<protein>
    <recommendedName>
        <fullName evidence="17">Probable peptidoglycan glycosyltransferase FtsW</fullName>
        <ecNumber evidence="19">2.4.99.28</ecNumber>
    </recommendedName>
    <alternativeName>
        <fullName evidence="18">Cell division protein FtsW</fullName>
    </alternativeName>
    <alternativeName>
        <fullName evidence="15">Cell wall polymerase</fullName>
    </alternativeName>
    <alternativeName>
        <fullName evidence="14">Peptidoglycan polymerase</fullName>
    </alternativeName>
</protein>
<feature type="transmembrane region" description="Helical" evidence="21">
    <location>
        <begin position="122"/>
        <end position="140"/>
    </location>
</feature>
<dbReference type="PANTHER" id="PTHR30474">
    <property type="entry name" value="CELL CYCLE PROTEIN"/>
    <property type="match status" value="1"/>
</dbReference>
<dbReference type="InterPro" id="IPR001182">
    <property type="entry name" value="FtsW/RodA"/>
</dbReference>
<evidence type="ECO:0000256" key="4">
    <source>
        <dbReference type="ARBA" id="ARBA00022618"/>
    </source>
</evidence>
<keyword evidence="9" id="KW-0573">Peptidoglycan synthesis</keyword>
<evidence type="ECO:0000256" key="5">
    <source>
        <dbReference type="ARBA" id="ARBA00022676"/>
    </source>
</evidence>
<feature type="transmembrane region" description="Helical" evidence="21">
    <location>
        <begin position="183"/>
        <end position="201"/>
    </location>
</feature>
<keyword evidence="7 21" id="KW-0812">Transmembrane</keyword>
<evidence type="ECO:0000256" key="6">
    <source>
        <dbReference type="ARBA" id="ARBA00022679"/>
    </source>
</evidence>
<name>A0A523UUI6_UNCT6</name>
<dbReference type="PANTHER" id="PTHR30474:SF2">
    <property type="entry name" value="PEPTIDOGLYCAN GLYCOSYLTRANSFERASE FTSW-RELATED"/>
    <property type="match status" value="1"/>
</dbReference>
<comment type="catalytic activity">
    <reaction evidence="20">
        <text>[GlcNAc-(1-&gt;4)-Mur2Ac(oyl-L-Ala-gamma-D-Glu-L-Lys-D-Ala-D-Ala)](n)-di-trans,octa-cis-undecaprenyl diphosphate + beta-D-GlcNAc-(1-&gt;4)-Mur2Ac(oyl-L-Ala-gamma-D-Glu-L-Lys-D-Ala-D-Ala)-di-trans,octa-cis-undecaprenyl diphosphate = [GlcNAc-(1-&gt;4)-Mur2Ac(oyl-L-Ala-gamma-D-Glu-L-Lys-D-Ala-D-Ala)](n+1)-di-trans,octa-cis-undecaprenyl diphosphate + di-trans,octa-cis-undecaprenyl diphosphate + H(+)</text>
        <dbReference type="Rhea" id="RHEA:23708"/>
        <dbReference type="Rhea" id="RHEA-COMP:9602"/>
        <dbReference type="Rhea" id="RHEA-COMP:9603"/>
        <dbReference type="ChEBI" id="CHEBI:15378"/>
        <dbReference type="ChEBI" id="CHEBI:58405"/>
        <dbReference type="ChEBI" id="CHEBI:60033"/>
        <dbReference type="ChEBI" id="CHEBI:78435"/>
        <dbReference type="EC" id="2.4.99.28"/>
    </reaction>
</comment>
<dbReference type="GO" id="GO:0005886">
    <property type="term" value="C:plasma membrane"/>
    <property type="evidence" value="ECO:0007669"/>
    <property type="project" value="UniProtKB-SubCell"/>
</dbReference>
<keyword evidence="11 21" id="KW-0472">Membrane</keyword>
<evidence type="ECO:0000256" key="2">
    <source>
        <dbReference type="ARBA" id="ARBA00004752"/>
    </source>
</evidence>
<evidence type="ECO:0000256" key="8">
    <source>
        <dbReference type="ARBA" id="ARBA00022960"/>
    </source>
</evidence>
<evidence type="ECO:0000256" key="7">
    <source>
        <dbReference type="ARBA" id="ARBA00022692"/>
    </source>
</evidence>
<dbReference type="GO" id="GO:0008955">
    <property type="term" value="F:peptidoglycan glycosyltransferase activity"/>
    <property type="evidence" value="ECO:0007669"/>
    <property type="project" value="UniProtKB-EC"/>
</dbReference>
<comment type="similarity">
    <text evidence="16">Belongs to the SEDS family. FtsW subfamily.</text>
</comment>
<evidence type="ECO:0000313" key="22">
    <source>
        <dbReference type="EMBL" id="TET46208.1"/>
    </source>
</evidence>
<feature type="transmembrane region" description="Helical" evidence="21">
    <location>
        <begin position="345"/>
        <end position="370"/>
    </location>
</feature>
<dbReference type="Proteomes" id="UP000315525">
    <property type="component" value="Unassembled WGS sequence"/>
</dbReference>
<evidence type="ECO:0000256" key="11">
    <source>
        <dbReference type="ARBA" id="ARBA00023136"/>
    </source>
</evidence>
<dbReference type="Pfam" id="PF01098">
    <property type="entry name" value="FTSW_RODA_SPOVE"/>
    <property type="match status" value="1"/>
</dbReference>
<evidence type="ECO:0000256" key="15">
    <source>
        <dbReference type="ARBA" id="ARBA00033270"/>
    </source>
</evidence>
<feature type="transmembrane region" description="Helical" evidence="21">
    <location>
        <begin position="307"/>
        <end position="333"/>
    </location>
</feature>
<evidence type="ECO:0000256" key="20">
    <source>
        <dbReference type="ARBA" id="ARBA00049902"/>
    </source>
</evidence>
<dbReference type="GO" id="GO:0051301">
    <property type="term" value="P:cell division"/>
    <property type="evidence" value="ECO:0007669"/>
    <property type="project" value="UniProtKB-KW"/>
</dbReference>
<feature type="transmembrane region" description="Helical" evidence="21">
    <location>
        <begin position="207"/>
        <end position="224"/>
    </location>
</feature>
<evidence type="ECO:0000256" key="21">
    <source>
        <dbReference type="SAM" id="Phobius"/>
    </source>
</evidence>
<evidence type="ECO:0000256" key="19">
    <source>
        <dbReference type="ARBA" id="ARBA00044770"/>
    </source>
</evidence>
<dbReference type="GO" id="GO:0015648">
    <property type="term" value="F:lipid-linked peptidoglycan transporter activity"/>
    <property type="evidence" value="ECO:0007669"/>
    <property type="project" value="TreeGrafter"/>
</dbReference>
<feature type="transmembrane region" description="Helical" evidence="21">
    <location>
        <begin position="52"/>
        <end position="73"/>
    </location>
</feature>
<dbReference type="GO" id="GO:0009252">
    <property type="term" value="P:peptidoglycan biosynthetic process"/>
    <property type="evidence" value="ECO:0007669"/>
    <property type="project" value="UniProtKB-KW"/>
</dbReference>
<comment type="caution">
    <text evidence="22">The sequence shown here is derived from an EMBL/GenBank/DDBJ whole genome shotgun (WGS) entry which is preliminary data.</text>
</comment>
<keyword evidence="5" id="KW-0328">Glycosyltransferase</keyword>
<evidence type="ECO:0000256" key="13">
    <source>
        <dbReference type="ARBA" id="ARBA00023316"/>
    </source>
</evidence>
<keyword evidence="13" id="KW-0961">Cell wall biogenesis/degradation</keyword>
<dbReference type="EC" id="2.4.99.28" evidence="19"/>
<dbReference type="GO" id="GO:0032153">
    <property type="term" value="C:cell division site"/>
    <property type="evidence" value="ECO:0007669"/>
    <property type="project" value="TreeGrafter"/>
</dbReference>
<comment type="pathway">
    <text evidence="2">Cell wall biogenesis; peptidoglycan biosynthesis.</text>
</comment>
<organism evidence="22 23">
    <name type="scientific">candidate division TA06 bacterium</name>
    <dbReference type="NCBI Taxonomy" id="2250710"/>
    <lineage>
        <taxon>Bacteria</taxon>
        <taxon>Bacteria division TA06</taxon>
    </lineage>
</organism>
<evidence type="ECO:0000256" key="16">
    <source>
        <dbReference type="ARBA" id="ARBA00038053"/>
    </source>
</evidence>
<keyword evidence="10 21" id="KW-1133">Transmembrane helix</keyword>
<comment type="subcellular location">
    <subcellularLocation>
        <location evidence="1">Cell membrane</location>
        <topology evidence="1">Multi-pass membrane protein</topology>
    </subcellularLocation>
</comment>
<evidence type="ECO:0000256" key="3">
    <source>
        <dbReference type="ARBA" id="ARBA00022475"/>
    </source>
</evidence>
<gene>
    <name evidence="22" type="primary">ftsW</name>
    <name evidence="22" type="ORF">E3J62_05030</name>
</gene>
<dbReference type="GO" id="GO:0071555">
    <property type="term" value="P:cell wall organization"/>
    <property type="evidence" value="ECO:0007669"/>
    <property type="project" value="UniProtKB-KW"/>
</dbReference>
<evidence type="ECO:0000256" key="14">
    <source>
        <dbReference type="ARBA" id="ARBA00032370"/>
    </source>
</evidence>
<reference evidence="22 23" key="1">
    <citation type="submission" date="2019-03" db="EMBL/GenBank/DDBJ databases">
        <title>Metabolic potential of uncultured bacteria and archaea associated with petroleum seepage in deep-sea sediments.</title>
        <authorList>
            <person name="Dong X."/>
            <person name="Hubert C."/>
        </authorList>
    </citation>
    <scope>NUCLEOTIDE SEQUENCE [LARGE SCALE GENOMIC DNA]</scope>
    <source>
        <strain evidence="22">E44_bin18</strain>
    </source>
</reference>
<keyword evidence="4" id="KW-0132">Cell division</keyword>
<dbReference type="NCBIfam" id="TIGR02614">
    <property type="entry name" value="ftsW"/>
    <property type="match status" value="1"/>
</dbReference>
<feature type="transmembrane region" description="Helical" evidence="21">
    <location>
        <begin position="231"/>
        <end position="249"/>
    </location>
</feature>